<dbReference type="Gene3D" id="3.30.70.120">
    <property type="match status" value="1"/>
</dbReference>
<organism evidence="1 2">
    <name type="scientific">candidate division Kazan bacterium</name>
    <dbReference type="NCBI Taxonomy" id="2202143"/>
    <lineage>
        <taxon>Bacteria</taxon>
        <taxon>Bacteria division Kazan-3B-28</taxon>
    </lineage>
</organism>
<dbReference type="NCBIfam" id="NF045581">
    <property type="entry name" value="PG0541_fam"/>
    <property type="match status" value="1"/>
</dbReference>
<accession>A0A420ZC91</accession>
<proteinExistence type="predicted"/>
<evidence type="ECO:0000313" key="2">
    <source>
        <dbReference type="Proteomes" id="UP000281261"/>
    </source>
</evidence>
<comment type="caution">
    <text evidence="1">The sequence shown here is derived from an EMBL/GenBank/DDBJ whole genome shotgun (WGS) entry which is preliminary data.</text>
</comment>
<dbReference type="Proteomes" id="UP000281261">
    <property type="component" value="Unassembled WGS sequence"/>
</dbReference>
<gene>
    <name evidence="1" type="ORF">DRH29_02945</name>
</gene>
<dbReference type="EMBL" id="QMNG01000011">
    <property type="protein sequence ID" value="RLC37134.1"/>
    <property type="molecule type" value="Genomic_DNA"/>
</dbReference>
<name>A0A420ZC91_UNCK3</name>
<sequence>MKMVFLTYKDSQDREVMKILEDLDIPAFTRWKDVQAKSRSGRPRMGTDVWPGLNYAITFAIEEETAKELLIRVREFNEGAKFEGIKAMYWTLDDTCWKE</sequence>
<reference evidence="1 2" key="1">
    <citation type="submission" date="2018-06" db="EMBL/GenBank/DDBJ databases">
        <title>Extensive metabolic versatility and redundancy in microbially diverse, dynamic hydrothermal sediments.</title>
        <authorList>
            <person name="Dombrowski N."/>
            <person name="Teske A."/>
            <person name="Baker B.J."/>
        </authorList>
    </citation>
    <scope>NUCLEOTIDE SEQUENCE [LARGE SCALE GENOMIC DNA]</scope>
    <source>
        <strain evidence="1">B79_G16</strain>
    </source>
</reference>
<protein>
    <submittedName>
        <fullName evidence="1">Uncharacterized protein</fullName>
    </submittedName>
</protein>
<dbReference type="InterPro" id="IPR015867">
    <property type="entry name" value="N-reg_PII/ATP_PRibTrfase_C"/>
</dbReference>
<evidence type="ECO:0000313" key="1">
    <source>
        <dbReference type="EMBL" id="RLC37134.1"/>
    </source>
</evidence>
<dbReference type="AlphaFoldDB" id="A0A420ZC91"/>